<dbReference type="PANTHER" id="PTHR46883">
    <property type="entry name" value="BARDET-BIEDL SYNDROME 12 PROTEIN"/>
    <property type="match status" value="1"/>
</dbReference>
<protein>
    <submittedName>
        <fullName evidence="2">Uncharacterized protein</fullName>
    </submittedName>
</protein>
<feature type="compositionally biased region" description="Low complexity" evidence="1">
    <location>
        <begin position="584"/>
        <end position="598"/>
    </location>
</feature>
<dbReference type="OrthoDB" id="552303at2759"/>
<evidence type="ECO:0000256" key="1">
    <source>
        <dbReference type="SAM" id="MobiDB-lite"/>
    </source>
</evidence>
<dbReference type="InterPro" id="IPR042984">
    <property type="entry name" value="BBS12"/>
</dbReference>
<sequence length="894" mass="94462">MRIKNECNHAAACFQSICASSRSWLGPGSCFKAVVDKDDPLSSCLVGDVRAFLIAADADPTVSNLLLEALDGQDRSAGCGYTWTVCLTGMLLERMQDLVVKQGIPLPHVLAGIQEVIEACQEVISHSSLDPLDVASLLQEGDVVTYWNAVQDMVADPACMPSTTTPLKHCKNSGGGEVCSHTGVATTTAAAAAAACMPSTTTPLNHCKNSGGGEVCSNTGVATTAAAAAAAACMPSTTTPLKHCKNSGGGEVCCNTGIATTAAAAAAAATSDDSLPVITPQCPELRHQQQQTAAHNQHLLQPVHSSSSCGIAHKDRMAAGTAKDPFLFIEDDMSSIRLLTTGTCKAAAAKCIQDGNKENKHEDDDFDWFDKHQPYDEAVPSYTLTSSATCLCPIGGIVVTSSVVDKSDAFHPEQIENGRVLNHDMLNYAQQPCTQRVNLKSVITNSSRPSTYTAVHLLFSRDTTQLTTTSPIEERPNSPATILQRQEKATHPDNYDTDDSCDWFFQGGLDDEDELGSAARCDGRRAAAAAGGVSSDGLLAGAPAGHCAKRRSSSCVVVLPVDVVLHINEALEASGWIEGGPLRASKASSGDNSAGAAARVEEDPDNYSHLHTAESSLVSHAAGHHHTATSSSHKCCNATVGLEPPDAAGKAAPVEGGRYRADEANASLSLPLSTLHISSRKVQKVATLDMMTQNQRILAALGLSLQHGYEVEMKVAVAVLSLLSNEYNYAAADDMGAAKQDCRQSDKLMAAADHGSTCWTTGYGRCCSTAPLDSSLSLCDIGPLDWRRRVSVKQLPGIDLGSSKVVPDGTCVLLDHENLRRLNRVMMRLHTFHQSSYLMAADPPADASFEGHLLDDECPPLQDRGSSSSSSNSRWLFSGCKVQICSTGRITVWS</sequence>
<dbReference type="AlphaFoldDB" id="A0A250XRD3"/>
<keyword evidence="3" id="KW-1185">Reference proteome</keyword>
<feature type="region of interest" description="Disordered" evidence="1">
    <location>
        <begin position="580"/>
        <end position="606"/>
    </location>
</feature>
<dbReference type="EMBL" id="BEGY01000180">
    <property type="protein sequence ID" value="GAX85614.1"/>
    <property type="molecule type" value="Genomic_DNA"/>
</dbReference>
<accession>A0A250XRD3</accession>
<gene>
    <name evidence="2" type="ORF">CEUSTIGMA_g13029.t1</name>
</gene>
<evidence type="ECO:0000313" key="2">
    <source>
        <dbReference type="EMBL" id="GAX85614.1"/>
    </source>
</evidence>
<proteinExistence type="predicted"/>
<comment type="caution">
    <text evidence="2">The sequence shown here is derived from an EMBL/GenBank/DDBJ whole genome shotgun (WGS) entry which is preliminary data.</text>
</comment>
<dbReference type="PANTHER" id="PTHR46883:SF1">
    <property type="entry name" value="BARDET-BIEDL SYNDROME 12 PROTEIN"/>
    <property type="match status" value="1"/>
</dbReference>
<dbReference type="GO" id="GO:0045494">
    <property type="term" value="P:photoreceptor cell maintenance"/>
    <property type="evidence" value="ECO:0007669"/>
    <property type="project" value="TreeGrafter"/>
</dbReference>
<dbReference type="InterPro" id="IPR027413">
    <property type="entry name" value="GROEL-like_equatorial_sf"/>
</dbReference>
<dbReference type="Proteomes" id="UP000232323">
    <property type="component" value="Unassembled WGS sequence"/>
</dbReference>
<name>A0A250XRD3_9CHLO</name>
<reference evidence="2 3" key="1">
    <citation type="submission" date="2017-08" db="EMBL/GenBank/DDBJ databases">
        <title>Acidophilic green algal genome provides insights into adaptation to an acidic environment.</title>
        <authorList>
            <person name="Hirooka S."/>
            <person name="Hirose Y."/>
            <person name="Kanesaki Y."/>
            <person name="Higuchi S."/>
            <person name="Fujiwara T."/>
            <person name="Onuma R."/>
            <person name="Era A."/>
            <person name="Ohbayashi R."/>
            <person name="Uzuka A."/>
            <person name="Nozaki H."/>
            <person name="Yoshikawa H."/>
            <person name="Miyagishima S.Y."/>
        </authorList>
    </citation>
    <scope>NUCLEOTIDE SEQUENCE [LARGE SCALE GENOMIC DNA]</scope>
    <source>
        <strain evidence="2 3">NIES-2499</strain>
    </source>
</reference>
<dbReference type="STRING" id="1157962.A0A250XRD3"/>
<organism evidence="2 3">
    <name type="scientific">Chlamydomonas eustigma</name>
    <dbReference type="NCBI Taxonomy" id="1157962"/>
    <lineage>
        <taxon>Eukaryota</taxon>
        <taxon>Viridiplantae</taxon>
        <taxon>Chlorophyta</taxon>
        <taxon>core chlorophytes</taxon>
        <taxon>Chlorophyceae</taxon>
        <taxon>CS clade</taxon>
        <taxon>Chlamydomonadales</taxon>
        <taxon>Chlamydomonadaceae</taxon>
        <taxon>Chlamydomonas</taxon>
    </lineage>
</organism>
<evidence type="ECO:0000313" key="3">
    <source>
        <dbReference type="Proteomes" id="UP000232323"/>
    </source>
</evidence>
<dbReference type="GO" id="GO:0051131">
    <property type="term" value="P:chaperone-mediated protein complex assembly"/>
    <property type="evidence" value="ECO:0007669"/>
    <property type="project" value="InterPro"/>
</dbReference>
<dbReference type="Gene3D" id="1.10.560.10">
    <property type="entry name" value="GroEL-like equatorial domain"/>
    <property type="match status" value="1"/>
</dbReference>
<dbReference type="SUPFAM" id="SSF48592">
    <property type="entry name" value="GroEL equatorial domain-like"/>
    <property type="match status" value="1"/>
</dbReference>